<dbReference type="Gene3D" id="3.20.20.100">
    <property type="entry name" value="NADP-dependent oxidoreductase domain"/>
    <property type="match status" value="1"/>
</dbReference>
<feature type="domain" description="NADP-dependent oxidoreductase" evidence="4">
    <location>
        <begin position="689"/>
        <end position="745"/>
    </location>
</feature>
<evidence type="ECO:0000259" key="5">
    <source>
        <dbReference type="Pfam" id="PF01593"/>
    </source>
</evidence>
<dbReference type="PANTHER" id="PTHR43563:SF1">
    <property type="entry name" value="AMINE OXIDASE [FLAVIN-CONTAINING] B"/>
    <property type="match status" value="1"/>
</dbReference>
<keyword evidence="7" id="KW-1185">Reference proteome</keyword>
<dbReference type="InterPro" id="IPR036812">
    <property type="entry name" value="NAD(P)_OxRdtase_dom_sf"/>
</dbReference>
<dbReference type="Pfam" id="PF00248">
    <property type="entry name" value="Aldo_ket_red"/>
    <property type="match status" value="1"/>
</dbReference>
<dbReference type="Gene3D" id="3.90.660.10">
    <property type="match status" value="1"/>
</dbReference>
<dbReference type="PANTHER" id="PTHR43563">
    <property type="entry name" value="AMINE OXIDASE"/>
    <property type="match status" value="1"/>
</dbReference>
<dbReference type="OrthoDB" id="7777654at2759"/>
<dbReference type="InterPro" id="IPR002937">
    <property type="entry name" value="Amino_oxidase"/>
</dbReference>
<comment type="catalytic activity">
    <reaction evidence="3">
        <text>a secondary aliphatic amine + O2 + H2O = a primary amine + an aldehyde + H2O2</text>
        <dbReference type="Rhea" id="RHEA:26414"/>
        <dbReference type="ChEBI" id="CHEBI:15377"/>
        <dbReference type="ChEBI" id="CHEBI:15379"/>
        <dbReference type="ChEBI" id="CHEBI:16240"/>
        <dbReference type="ChEBI" id="CHEBI:17478"/>
        <dbReference type="ChEBI" id="CHEBI:58855"/>
        <dbReference type="ChEBI" id="CHEBI:65296"/>
        <dbReference type="EC" id="1.4.3.4"/>
    </reaction>
</comment>
<comment type="caution">
    <text evidence="6">The sequence shown here is derived from an EMBL/GenBank/DDBJ whole genome shotgun (WGS) entry which is preliminary data.</text>
</comment>
<dbReference type="PRINTS" id="PR00419">
    <property type="entry name" value="ADXRDTASE"/>
</dbReference>
<evidence type="ECO:0000256" key="2">
    <source>
        <dbReference type="ARBA" id="ARBA00012804"/>
    </source>
</evidence>
<dbReference type="InterPro" id="IPR023210">
    <property type="entry name" value="NADP_OxRdtase_dom"/>
</dbReference>
<dbReference type="GO" id="GO:0097621">
    <property type="term" value="F:monoamine oxidase activity"/>
    <property type="evidence" value="ECO:0007669"/>
    <property type="project" value="UniProtKB-EC"/>
</dbReference>
<dbReference type="Gene3D" id="1.10.405.10">
    <property type="entry name" value="Guanine Nucleotide Dissociation Inhibitor, domain 1"/>
    <property type="match status" value="1"/>
</dbReference>
<dbReference type="SUPFAM" id="SSF51905">
    <property type="entry name" value="FAD/NAD(P)-binding domain"/>
    <property type="match status" value="1"/>
</dbReference>
<evidence type="ECO:0000313" key="7">
    <source>
        <dbReference type="Proteomes" id="UP000298327"/>
    </source>
</evidence>
<evidence type="ECO:0000256" key="3">
    <source>
        <dbReference type="ARBA" id="ARBA00048448"/>
    </source>
</evidence>
<dbReference type="EC" id="1.4.3.4" evidence="2"/>
<dbReference type="Proteomes" id="UP000298327">
    <property type="component" value="Unassembled WGS sequence"/>
</dbReference>
<accession>A0A4Y9YXU2</accession>
<dbReference type="AlphaFoldDB" id="A0A4Y9YXU2"/>
<gene>
    <name evidence="6" type="ORF">EVG20_g4592</name>
</gene>
<dbReference type="SUPFAM" id="SSF51430">
    <property type="entry name" value="NAD(P)-linked oxidoreductase"/>
    <property type="match status" value="1"/>
</dbReference>
<dbReference type="Gene3D" id="3.50.50.60">
    <property type="entry name" value="FAD/NAD(P)-binding domain"/>
    <property type="match status" value="1"/>
</dbReference>
<organism evidence="6 7">
    <name type="scientific">Dentipellis fragilis</name>
    <dbReference type="NCBI Taxonomy" id="205917"/>
    <lineage>
        <taxon>Eukaryota</taxon>
        <taxon>Fungi</taxon>
        <taxon>Dikarya</taxon>
        <taxon>Basidiomycota</taxon>
        <taxon>Agaricomycotina</taxon>
        <taxon>Agaricomycetes</taxon>
        <taxon>Russulales</taxon>
        <taxon>Hericiaceae</taxon>
        <taxon>Dentipellis</taxon>
    </lineage>
</organism>
<feature type="domain" description="Amine oxidase" evidence="5">
    <location>
        <begin position="12"/>
        <end position="483"/>
    </location>
</feature>
<evidence type="ECO:0000259" key="4">
    <source>
        <dbReference type="Pfam" id="PF00248"/>
    </source>
</evidence>
<dbReference type="EMBL" id="SEOQ01000242">
    <property type="protein sequence ID" value="TFY66498.1"/>
    <property type="molecule type" value="Genomic_DNA"/>
</dbReference>
<sequence>MTLKVAVIGGGIAGLYTALLLQREGHYVHVFEASERVGGRIYTYHFTDEKNQFFDAGAMVLPPTMAYNTVIKKLIDYVNTNPSLPADMTVTKLKEKMNYSGVRTLANGKINDWYSRGYLTPAMVGWPVPAGWENESVNDRMTWATGDFVEGLFRDFDATFSKLLPLDVQFGSFRSWIRTKRGNDEGWPDAFIDFVETILFETNAFDLSCAEIIVRQLYLVPSPGWSLIEGGMGRLPDAMAEVLGWDNITLGAYVKGLEPSENKVIVTAEGYNGEIKGTFGKVVVAVPPAALVMIADRPRWQPDKETALRAMNVESVYRMGMRFKTRWWDRRWVYSGSDGSDTMGEAVADIPVRLVMFPPVVDEQNLKDRPGTIVLSASGPDAQAWAPLTPTMRRSQAIHCLEKIINDRNIDILEELIDTFDVVWSNRSANGTTAFLPGQFERSLPAAKRAEGNIYFAGEHLSHHHGWIMGAAQSALDAVREVLNNADLVPLSKDDNKTTQGAGSTTRGSKAIQVPLRILSKRSPVPRWYRYPHQRVACASFGKGGQELGRGREFPGRAETCYLAGPYFEISYIFDAFRRSTIPFGAFMLLKSYAILDLTVLTTEHCMSSTTSDLESVFGVDLSEREMDNPAIFACLTREPVRGCSVAQCSYDAGVEIVNTTGSNITDLHCESPASKTGFRLWRRSSIGAAHNGATARQVALAWLLAQGEDVVTIPGTTKLKYLDDNLGASTVVLSAKGVAKIRQLAQDTYKTVTGEGYPPGQVDFLFVDTPPLWPHSASTNNRLE</sequence>
<name>A0A4Y9YXU2_9AGAM</name>
<evidence type="ECO:0000313" key="6">
    <source>
        <dbReference type="EMBL" id="TFY66498.1"/>
    </source>
</evidence>
<dbReference type="STRING" id="205917.A0A4Y9YXU2"/>
<reference evidence="6 7" key="1">
    <citation type="submission" date="2019-02" db="EMBL/GenBank/DDBJ databases">
        <title>Genome sequencing of the rare red list fungi Dentipellis fragilis.</title>
        <authorList>
            <person name="Buettner E."/>
            <person name="Kellner H."/>
        </authorList>
    </citation>
    <scope>NUCLEOTIDE SEQUENCE [LARGE SCALE GENOMIC DNA]</scope>
    <source>
        <strain evidence="6 7">DSM 105465</strain>
    </source>
</reference>
<protein>
    <recommendedName>
        <fullName evidence="2">monoamine oxidase</fullName>
        <ecNumber evidence="2">1.4.3.4</ecNumber>
    </recommendedName>
</protein>
<dbReference type="InterPro" id="IPR036188">
    <property type="entry name" value="FAD/NAD-bd_sf"/>
</dbReference>
<comment type="similarity">
    <text evidence="1">Belongs to the flavin monoamine oxidase family.</text>
</comment>
<dbReference type="InterPro" id="IPR050703">
    <property type="entry name" value="Flavin_MAO"/>
</dbReference>
<proteinExistence type="inferred from homology"/>
<dbReference type="SUPFAM" id="SSF54373">
    <property type="entry name" value="FAD-linked reductases, C-terminal domain"/>
    <property type="match status" value="1"/>
</dbReference>
<evidence type="ECO:0000256" key="1">
    <source>
        <dbReference type="ARBA" id="ARBA00005995"/>
    </source>
</evidence>
<dbReference type="Pfam" id="PF01593">
    <property type="entry name" value="Amino_oxidase"/>
    <property type="match status" value="1"/>
</dbReference>